<dbReference type="Proteomes" id="UP000282674">
    <property type="component" value="Unassembled WGS sequence"/>
</dbReference>
<evidence type="ECO:0000259" key="7">
    <source>
        <dbReference type="PROSITE" id="PS50850"/>
    </source>
</evidence>
<dbReference type="SUPFAM" id="SSF103473">
    <property type="entry name" value="MFS general substrate transporter"/>
    <property type="match status" value="2"/>
</dbReference>
<keyword evidence="2 6" id="KW-0812">Transmembrane</keyword>
<feature type="domain" description="Major facilitator superfamily (MFS) profile" evidence="7">
    <location>
        <begin position="39"/>
        <end position="491"/>
    </location>
</feature>
<evidence type="ECO:0000256" key="1">
    <source>
        <dbReference type="ARBA" id="ARBA00004651"/>
    </source>
</evidence>
<dbReference type="InterPro" id="IPR036259">
    <property type="entry name" value="MFS_trans_sf"/>
</dbReference>
<keyword evidence="3 6" id="KW-1133">Transmembrane helix</keyword>
<protein>
    <submittedName>
        <fullName evidence="8">MFS transporter</fullName>
    </submittedName>
</protein>
<organism evidence="8 9">
    <name type="scientific">Actinomadura harenae</name>
    <dbReference type="NCBI Taxonomy" id="2483351"/>
    <lineage>
        <taxon>Bacteria</taxon>
        <taxon>Bacillati</taxon>
        <taxon>Actinomycetota</taxon>
        <taxon>Actinomycetes</taxon>
        <taxon>Streptosporangiales</taxon>
        <taxon>Thermomonosporaceae</taxon>
        <taxon>Actinomadura</taxon>
    </lineage>
</organism>
<evidence type="ECO:0000256" key="6">
    <source>
        <dbReference type="SAM" id="Phobius"/>
    </source>
</evidence>
<keyword evidence="9" id="KW-1185">Reference proteome</keyword>
<dbReference type="PANTHER" id="PTHR42718">
    <property type="entry name" value="MAJOR FACILITATOR SUPERFAMILY MULTIDRUG TRANSPORTER MFSC"/>
    <property type="match status" value="1"/>
</dbReference>
<dbReference type="InterPro" id="IPR011701">
    <property type="entry name" value="MFS"/>
</dbReference>
<feature type="transmembrane region" description="Helical" evidence="6">
    <location>
        <begin position="37"/>
        <end position="57"/>
    </location>
</feature>
<reference evidence="8 9" key="1">
    <citation type="submission" date="2018-10" db="EMBL/GenBank/DDBJ databases">
        <title>Isolation from soil.</title>
        <authorList>
            <person name="Hu J."/>
        </authorList>
    </citation>
    <scope>NUCLEOTIDE SEQUENCE [LARGE SCALE GENOMIC DNA]</scope>
    <source>
        <strain evidence="8 9">NEAU-Ht49</strain>
    </source>
</reference>
<feature type="transmembrane region" description="Helical" evidence="6">
    <location>
        <begin position="330"/>
        <end position="352"/>
    </location>
</feature>
<evidence type="ECO:0000313" key="9">
    <source>
        <dbReference type="Proteomes" id="UP000282674"/>
    </source>
</evidence>
<dbReference type="EMBL" id="RFFG01000039">
    <property type="protein sequence ID" value="RMI41799.1"/>
    <property type="molecule type" value="Genomic_DNA"/>
</dbReference>
<gene>
    <name evidence="8" type="ORF">EBO15_21910</name>
</gene>
<dbReference type="InterPro" id="IPR020846">
    <property type="entry name" value="MFS_dom"/>
</dbReference>
<evidence type="ECO:0000256" key="4">
    <source>
        <dbReference type="ARBA" id="ARBA00023136"/>
    </source>
</evidence>
<feature type="region of interest" description="Disordered" evidence="5">
    <location>
        <begin position="1"/>
        <end position="28"/>
    </location>
</feature>
<comment type="subcellular location">
    <subcellularLocation>
        <location evidence="1">Cell membrane</location>
        <topology evidence="1">Multi-pass membrane protein</topology>
    </subcellularLocation>
</comment>
<dbReference type="CDD" id="cd17321">
    <property type="entry name" value="MFS_MMR_MDR_like"/>
    <property type="match status" value="1"/>
</dbReference>
<name>A0A3M2LWE0_9ACTN</name>
<dbReference type="PANTHER" id="PTHR42718:SF39">
    <property type="entry name" value="ACTINORHODIN TRANSPORTER-RELATED"/>
    <property type="match status" value="1"/>
</dbReference>
<evidence type="ECO:0000256" key="5">
    <source>
        <dbReference type="SAM" id="MobiDB-lite"/>
    </source>
</evidence>
<dbReference type="Gene3D" id="1.20.1250.20">
    <property type="entry name" value="MFS general substrate transporter like domains"/>
    <property type="match status" value="1"/>
</dbReference>
<feature type="transmembrane region" description="Helical" evidence="6">
    <location>
        <begin position="193"/>
        <end position="217"/>
    </location>
</feature>
<feature type="transmembrane region" description="Helical" evidence="6">
    <location>
        <begin position="395"/>
        <end position="418"/>
    </location>
</feature>
<feature type="transmembrane region" description="Helical" evidence="6">
    <location>
        <begin position="364"/>
        <end position="383"/>
    </location>
</feature>
<keyword evidence="4 6" id="KW-0472">Membrane</keyword>
<evidence type="ECO:0000256" key="2">
    <source>
        <dbReference type="ARBA" id="ARBA00022692"/>
    </source>
</evidence>
<sequence length="495" mass="50344">MGPIGPSSAAQGGPHRMNTETATSGRPGVEAPYPRRWAAMAVLVAAFMLDLLNVTIVNVALPAIQRDLRAGPADLEWISAAYLLAFAAALITFARVGDLLGRRRVFLCAVAAFALTGLWSGLADDVPTLIVSRAAQGLAAAAIAPQVMSILYSMFSGRERGTVFGVFGLVSGAAQAGGLVLGGALVGADLGGLGWHMIFLVTVPVAAALVALGAWLVPESRAAGGARPWWPASGVLTAGLVAIVFPLLEGRALGWPAWIWICLIAGIAALAGLAVVEHRRPERRAGALLPVALFRERIVTAALVVELVAFAAFSGFNLVILVWMQSGLGYSALDAGLTTIALIAGALALTSFVGRLTHRFGHRVILAGSLVAAAGSATVLVAAETGAADTTGWALVPGLLLVGGGTVLIMPPLTTLFLAAVPAEHAGSASGLWSTGQQFGATLGVAGVGTTFFAAADDGGYDSAISAGMYVVTAALVLATVLTLTLKPRPQGDRA</sequence>
<dbReference type="GO" id="GO:0005886">
    <property type="term" value="C:plasma membrane"/>
    <property type="evidence" value="ECO:0007669"/>
    <property type="project" value="UniProtKB-SubCell"/>
</dbReference>
<feature type="transmembrane region" description="Helical" evidence="6">
    <location>
        <begin position="77"/>
        <end position="97"/>
    </location>
</feature>
<feature type="transmembrane region" description="Helical" evidence="6">
    <location>
        <begin position="468"/>
        <end position="486"/>
    </location>
</feature>
<dbReference type="AlphaFoldDB" id="A0A3M2LWE0"/>
<evidence type="ECO:0000313" key="8">
    <source>
        <dbReference type="EMBL" id="RMI41799.1"/>
    </source>
</evidence>
<evidence type="ECO:0000256" key="3">
    <source>
        <dbReference type="ARBA" id="ARBA00022989"/>
    </source>
</evidence>
<dbReference type="PROSITE" id="PS50850">
    <property type="entry name" value="MFS"/>
    <property type="match status" value="1"/>
</dbReference>
<accession>A0A3M2LWE0</accession>
<dbReference type="Gene3D" id="1.20.1720.10">
    <property type="entry name" value="Multidrug resistance protein D"/>
    <property type="match status" value="1"/>
</dbReference>
<feature type="transmembrane region" description="Helical" evidence="6">
    <location>
        <begin position="162"/>
        <end position="187"/>
    </location>
</feature>
<feature type="transmembrane region" description="Helical" evidence="6">
    <location>
        <begin position="297"/>
        <end position="324"/>
    </location>
</feature>
<feature type="transmembrane region" description="Helical" evidence="6">
    <location>
        <begin position="254"/>
        <end position="276"/>
    </location>
</feature>
<dbReference type="GO" id="GO:0022857">
    <property type="term" value="F:transmembrane transporter activity"/>
    <property type="evidence" value="ECO:0007669"/>
    <property type="project" value="InterPro"/>
</dbReference>
<proteinExistence type="predicted"/>
<comment type="caution">
    <text evidence="8">The sequence shown here is derived from an EMBL/GenBank/DDBJ whole genome shotgun (WGS) entry which is preliminary data.</text>
</comment>
<feature type="transmembrane region" description="Helical" evidence="6">
    <location>
        <begin position="134"/>
        <end position="155"/>
    </location>
</feature>
<dbReference type="Pfam" id="PF07690">
    <property type="entry name" value="MFS_1"/>
    <property type="match status" value="2"/>
</dbReference>
<feature type="transmembrane region" description="Helical" evidence="6">
    <location>
        <begin position="439"/>
        <end position="456"/>
    </location>
</feature>
<feature type="transmembrane region" description="Helical" evidence="6">
    <location>
        <begin position="229"/>
        <end position="248"/>
    </location>
</feature>
<feature type="transmembrane region" description="Helical" evidence="6">
    <location>
        <begin position="104"/>
        <end position="122"/>
    </location>
</feature>